<dbReference type="SUPFAM" id="SSF51556">
    <property type="entry name" value="Metallo-dependent hydrolases"/>
    <property type="match status" value="1"/>
</dbReference>
<dbReference type="OrthoDB" id="105475at2"/>
<name>A0A4Q1SJR1_9BACT</name>
<dbReference type="GO" id="GO:0043103">
    <property type="term" value="P:hypoxanthine salvage"/>
    <property type="evidence" value="ECO:0007669"/>
    <property type="project" value="TreeGrafter"/>
</dbReference>
<feature type="signal peptide" evidence="7">
    <location>
        <begin position="1"/>
        <end position="36"/>
    </location>
</feature>
<sequence>MTRCQLRFVMPWRIDPMYAPRFLAASLLLAAAPLFAAERPAQTREGSPAAQRTAKAFEQAKKDGPLTLHAFLYRMPKGADLHNHLSGAIYAETWIRDAGEDHLCVDPRKLDFTAPTTTGSGEPACTAGEVEASTVPANQHLYDALIDTFSMRTFVPRAGDSGHDHFFDTFDAFHGTSKRHMGEWLDEIASRAAAQNEQYLELMDTPDFSAAAKLAAPMTASLTGDHPDFAALRQQMIDGGIRSSIAEVRANLDTAEADRRRIEHCGQPDAQPACKVEIRYIYQVLRAMPPATVFAQVVQGLEVMAVDPRFVGMNFVQPEDNYVAMRDYRLHMHMLAALRPLYTNNRLSLHAGELAPGMVPPDGLTFHIREAVDVAGAQRIGHGVDIMYEDRPYELLKTMAAKHVLVEINLTSNDVILNIKGDDHPFELYRKYGVPLALSTDDEGVSRIDLTHEFVRAAVTYPLTYADLKQMARASIEHSFLPGESLWQSSTPETLDRPVTACAGQTGNETPRGACAEFISHSEKAQQQWQLEQSFHTFESSF</sequence>
<dbReference type="GO" id="GO:0046103">
    <property type="term" value="P:inosine biosynthetic process"/>
    <property type="evidence" value="ECO:0007669"/>
    <property type="project" value="TreeGrafter"/>
</dbReference>
<evidence type="ECO:0000256" key="2">
    <source>
        <dbReference type="ARBA" id="ARBA00006676"/>
    </source>
</evidence>
<evidence type="ECO:0000256" key="6">
    <source>
        <dbReference type="ARBA" id="ARBA00022833"/>
    </source>
</evidence>
<dbReference type="EMBL" id="SDMK01000001">
    <property type="protein sequence ID" value="RXS97520.1"/>
    <property type="molecule type" value="Genomic_DNA"/>
</dbReference>
<dbReference type="InterPro" id="IPR006330">
    <property type="entry name" value="Ado/ade_deaminase"/>
</dbReference>
<evidence type="ECO:0000313" key="10">
    <source>
        <dbReference type="Proteomes" id="UP000290253"/>
    </source>
</evidence>
<evidence type="ECO:0000256" key="7">
    <source>
        <dbReference type="SAM" id="SignalP"/>
    </source>
</evidence>
<evidence type="ECO:0000256" key="1">
    <source>
        <dbReference type="ARBA" id="ARBA00001947"/>
    </source>
</evidence>
<dbReference type="GO" id="GO:0046872">
    <property type="term" value="F:metal ion binding"/>
    <property type="evidence" value="ECO:0007669"/>
    <property type="project" value="UniProtKB-KW"/>
</dbReference>
<proteinExistence type="inferred from homology"/>
<dbReference type="PANTHER" id="PTHR11409">
    <property type="entry name" value="ADENOSINE DEAMINASE"/>
    <property type="match status" value="1"/>
</dbReference>
<dbReference type="PANTHER" id="PTHR11409:SF43">
    <property type="entry name" value="ADENOSINE DEAMINASE"/>
    <property type="match status" value="1"/>
</dbReference>
<dbReference type="GO" id="GO:0004000">
    <property type="term" value="F:adenosine deaminase activity"/>
    <property type="evidence" value="ECO:0007669"/>
    <property type="project" value="UniProtKB-ARBA"/>
</dbReference>
<feature type="chain" id="PRO_5021010734" description="adenosine deaminase" evidence="7">
    <location>
        <begin position="37"/>
        <end position="542"/>
    </location>
</feature>
<evidence type="ECO:0000313" key="9">
    <source>
        <dbReference type="EMBL" id="RXS97520.1"/>
    </source>
</evidence>
<dbReference type="InterPro" id="IPR001365">
    <property type="entry name" value="A_deaminase_dom"/>
</dbReference>
<keyword evidence="7" id="KW-0732">Signal</keyword>
<keyword evidence="6" id="KW-0862">Zinc</keyword>
<evidence type="ECO:0000256" key="3">
    <source>
        <dbReference type="ARBA" id="ARBA00012784"/>
    </source>
</evidence>
<gene>
    <name evidence="9" type="ORF">ESZ00_06420</name>
</gene>
<keyword evidence="4" id="KW-0479">Metal-binding</keyword>
<dbReference type="Proteomes" id="UP000290253">
    <property type="component" value="Unassembled WGS sequence"/>
</dbReference>
<dbReference type="InterPro" id="IPR032466">
    <property type="entry name" value="Metal_Hydrolase"/>
</dbReference>
<organism evidence="9 10">
    <name type="scientific">Silvibacterium dinghuense</name>
    <dbReference type="NCBI Taxonomy" id="1560006"/>
    <lineage>
        <taxon>Bacteria</taxon>
        <taxon>Pseudomonadati</taxon>
        <taxon>Acidobacteriota</taxon>
        <taxon>Terriglobia</taxon>
        <taxon>Terriglobales</taxon>
        <taxon>Acidobacteriaceae</taxon>
        <taxon>Silvibacterium</taxon>
    </lineage>
</organism>
<dbReference type="EC" id="3.5.4.4" evidence="3"/>
<comment type="caution">
    <text evidence="9">The sequence shown here is derived from an EMBL/GenBank/DDBJ whole genome shotgun (WGS) entry which is preliminary data.</text>
</comment>
<accession>A0A4Q1SJR1</accession>
<comment type="similarity">
    <text evidence="2">Belongs to the metallo-dependent hydrolases superfamily. Adenosine and AMP deaminases family.</text>
</comment>
<comment type="cofactor">
    <cofactor evidence="1">
        <name>Zn(2+)</name>
        <dbReference type="ChEBI" id="CHEBI:29105"/>
    </cofactor>
</comment>
<dbReference type="Gene3D" id="3.20.20.140">
    <property type="entry name" value="Metal-dependent hydrolases"/>
    <property type="match status" value="1"/>
</dbReference>
<dbReference type="AlphaFoldDB" id="A0A4Q1SJR1"/>
<dbReference type="Pfam" id="PF00962">
    <property type="entry name" value="A_deaminase"/>
    <property type="match status" value="1"/>
</dbReference>
<protein>
    <recommendedName>
        <fullName evidence="3">adenosine deaminase</fullName>
        <ecNumber evidence="3">3.5.4.4</ecNumber>
    </recommendedName>
</protein>
<feature type="domain" description="Adenosine deaminase" evidence="8">
    <location>
        <begin position="269"/>
        <end position="484"/>
    </location>
</feature>
<keyword evidence="5" id="KW-0378">Hydrolase</keyword>
<evidence type="ECO:0000256" key="4">
    <source>
        <dbReference type="ARBA" id="ARBA00022723"/>
    </source>
</evidence>
<keyword evidence="10" id="KW-1185">Reference proteome</keyword>
<evidence type="ECO:0000259" key="8">
    <source>
        <dbReference type="Pfam" id="PF00962"/>
    </source>
</evidence>
<reference evidence="9 10" key="1">
    <citation type="journal article" date="2016" name="Int. J. Syst. Evol. Microbiol.">
        <title>Acidipila dinghuensis sp. nov., an acidobacterium isolated from forest soil.</title>
        <authorList>
            <person name="Jiang Y.W."/>
            <person name="Wang J."/>
            <person name="Chen M.H."/>
            <person name="Lv Y.Y."/>
            <person name="Qiu L.H."/>
        </authorList>
    </citation>
    <scope>NUCLEOTIDE SEQUENCE [LARGE SCALE GENOMIC DNA]</scope>
    <source>
        <strain evidence="9 10">DHOF10</strain>
    </source>
</reference>
<evidence type="ECO:0000256" key="5">
    <source>
        <dbReference type="ARBA" id="ARBA00022801"/>
    </source>
</evidence>
<dbReference type="GO" id="GO:0005829">
    <property type="term" value="C:cytosol"/>
    <property type="evidence" value="ECO:0007669"/>
    <property type="project" value="TreeGrafter"/>
</dbReference>
<dbReference type="GO" id="GO:0006154">
    <property type="term" value="P:adenosine catabolic process"/>
    <property type="evidence" value="ECO:0007669"/>
    <property type="project" value="TreeGrafter"/>
</dbReference>